<name>A0A7H9CJ13_9BACT</name>
<dbReference type="AlphaFoldDB" id="A0A7H9CJ13"/>
<feature type="domain" description="Peptidase M16 C-terminal" evidence="2">
    <location>
        <begin position="166"/>
        <end position="335"/>
    </location>
</feature>
<dbReference type="PANTHER" id="PTHR11851">
    <property type="entry name" value="METALLOPROTEASE"/>
    <property type="match status" value="1"/>
</dbReference>
<accession>A0A7H9CJ13</accession>
<dbReference type="InterPro" id="IPR011765">
    <property type="entry name" value="Pept_M16_N"/>
</dbReference>
<dbReference type="KEGG" id="cinf:CINF_0779"/>
<dbReference type="RefSeq" id="WP_179975816.1">
    <property type="nucleotide sequence ID" value="NZ_CP049075.1"/>
</dbReference>
<dbReference type="SUPFAM" id="SSF63411">
    <property type="entry name" value="LuxS/MPP-like metallohydrolase"/>
    <property type="match status" value="2"/>
</dbReference>
<dbReference type="InterPro" id="IPR007863">
    <property type="entry name" value="Peptidase_M16_C"/>
</dbReference>
<dbReference type="GO" id="GO:0046872">
    <property type="term" value="F:metal ion binding"/>
    <property type="evidence" value="ECO:0007669"/>
    <property type="project" value="InterPro"/>
</dbReference>
<dbReference type="InterPro" id="IPR011249">
    <property type="entry name" value="Metalloenz_LuxS/M16"/>
</dbReference>
<gene>
    <name evidence="3" type="ORF">CINF_0779</name>
</gene>
<dbReference type="InterPro" id="IPR050361">
    <property type="entry name" value="MPP/UQCRC_Complex"/>
</dbReference>
<dbReference type="EMBL" id="CP049075">
    <property type="protein sequence ID" value="QLI05295.1"/>
    <property type="molecule type" value="Genomic_DNA"/>
</dbReference>
<protein>
    <submittedName>
        <fullName evidence="3">Peptidase, M16 family</fullName>
    </submittedName>
</protein>
<dbReference type="Pfam" id="PF05193">
    <property type="entry name" value="Peptidase_M16_C"/>
    <property type="match status" value="1"/>
</dbReference>
<feature type="domain" description="Peptidase M16 N-terminal" evidence="1">
    <location>
        <begin position="41"/>
        <end position="159"/>
    </location>
</feature>
<reference evidence="3 4" key="1">
    <citation type="submission" date="2020-02" db="EMBL/GenBank/DDBJ databases">
        <title>Complete genome sequence of the novel Campylobacter species Candidatus Campylobacter infans.</title>
        <authorList>
            <person name="Duim B."/>
            <person name="Zomer A."/>
            <person name="van der Graaf L."/>
            <person name="Wagenaar J."/>
        </authorList>
    </citation>
    <scope>NUCLEOTIDE SEQUENCE [LARGE SCALE GENOMIC DNA]</scope>
    <source>
        <strain evidence="3 4">19S00001</strain>
    </source>
</reference>
<keyword evidence="4" id="KW-1185">Reference proteome</keyword>
<dbReference type="Pfam" id="PF00675">
    <property type="entry name" value="Peptidase_M16"/>
    <property type="match status" value="1"/>
</dbReference>
<evidence type="ECO:0000259" key="1">
    <source>
        <dbReference type="Pfam" id="PF00675"/>
    </source>
</evidence>
<evidence type="ECO:0000259" key="2">
    <source>
        <dbReference type="Pfam" id="PF05193"/>
    </source>
</evidence>
<dbReference type="Gene3D" id="3.30.830.10">
    <property type="entry name" value="Metalloenzyme, LuxS/M16 peptidase-like"/>
    <property type="match status" value="2"/>
</dbReference>
<dbReference type="PANTHER" id="PTHR11851:SF225">
    <property type="entry name" value="NON-PEPTIDASE HOMOLOG YMXG"/>
    <property type="match status" value="1"/>
</dbReference>
<evidence type="ECO:0000313" key="4">
    <source>
        <dbReference type="Proteomes" id="UP000509414"/>
    </source>
</evidence>
<proteinExistence type="predicted"/>
<sequence length="418" mass="47039">MKEQILNLNQVKIPLIYEYSDVLPIISLRLIFKNAGQVGQSKNGLASLLADLLNEGSKKQGSAGFNHALEIKAIELSASSTSESMIIELNCLKEHFNYALKMLVELLNEPNFDDEILNMLKIKILGKIAARKSDLDYQAKLKLNALLFENTPFANDINGDEASINDISLDDVRSFYEQKITLNNAFIVLGGDVRVEELNLNALNLENGKISIIKKFNTNKTPNFISEQRTSEQAYIYFGAPFDVEKNERYKANVAMFVLGSSGFGSRLLEQIRVKKGLAYSAYAHANFLLYRSFISGYLQTKNEIKDEAIALVSKIFNDFVKNGISASELEATKKFLLGNEPLGKETLFKRLNVAQYEYYMGYKLGFFDENLKKIARLDLKDINTFIKDHNEICSLSFASIYGKGKTNSKNTSKHSKS</sequence>
<organism evidence="3 4">
    <name type="scientific">Candidatus Campylobacter infans</name>
    <dbReference type="NCBI Taxonomy" id="2561898"/>
    <lineage>
        <taxon>Bacteria</taxon>
        <taxon>Pseudomonadati</taxon>
        <taxon>Campylobacterota</taxon>
        <taxon>Epsilonproteobacteria</taxon>
        <taxon>Campylobacterales</taxon>
        <taxon>Campylobacteraceae</taxon>
        <taxon>Campylobacter</taxon>
    </lineage>
</organism>
<dbReference type="Proteomes" id="UP000509414">
    <property type="component" value="Chromosome"/>
</dbReference>
<evidence type="ECO:0000313" key="3">
    <source>
        <dbReference type="EMBL" id="QLI05295.1"/>
    </source>
</evidence>